<keyword evidence="6" id="KW-0378">Hydrolase</keyword>
<dbReference type="GO" id="GO:0016020">
    <property type="term" value="C:membrane"/>
    <property type="evidence" value="ECO:0007669"/>
    <property type="project" value="UniProtKB-SubCell"/>
</dbReference>
<keyword evidence="9 11" id="KW-0472">Membrane</keyword>
<evidence type="ECO:0000256" key="6">
    <source>
        <dbReference type="ARBA" id="ARBA00022801"/>
    </source>
</evidence>
<keyword evidence="5 11" id="KW-0812">Transmembrane</keyword>
<comment type="caution">
    <text evidence="13">The sequence shown here is derived from an EMBL/GenBank/DDBJ whole genome shotgun (WGS) entry which is preliminary data.</text>
</comment>
<evidence type="ECO:0000259" key="12">
    <source>
        <dbReference type="Pfam" id="PF02163"/>
    </source>
</evidence>
<accession>A0A0P7Z3Z7</accession>
<keyword evidence="7" id="KW-0809">Transit peptide</keyword>
<keyword evidence="4 13" id="KW-0645">Protease</keyword>
<dbReference type="AlphaFoldDB" id="A0A0P7Z3Z7"/>
<dbReference type="PANTHER" id="PTHR31412:SF0">
    <property type="entry name" value="ZINC METALLOPROTEASE EGY1, CHLOROPLASTIC-RELATED"/>
    <property type="match status" value="1"/>
</dbReference>
<feature type="transmembrane region" description="Helical" evidence="11">
    <location>
        <begin position="421"/>
        <end position="439"/>
    </location>
</feature>
<feature type="compositionally biased region" description="Pro residues" evidence="10">
    <location>
        <begin position="160"/>
        <end position="173"/>
    </location>
</feature>
<dbReference type="GO" id="GO:0008233">
    <property type="term" value="F:peptidase activity"/>
    <property type="evidence" value="ECO:0007669"/>
    <property type="project" value="UniProtKB-KW"/>
</dbReference>
<evidence type="ECO:0000256" key="7">
    <source>
        <dbReference type="ARBA" id="ARBA00022946"/>
    </source>
</evidence>
<dbReference type="PANTHER" id="PTHR31412">
    <property type="entry name" value="ZINC METALLOPROTEASE EGY1"/>
    <property type="match status" value="1"/>
</dbReference>
<evidence type="ECO:0000313" key="14">
    <source>
        <dbReference type="Proteomes" id="UP000050465"/>
    </source>
</evidence>
<feature type="transmembrane region" description="Helical" evidence="11">
    <location>
        <begin position="460"/>
        <end position="491"/>
    </location>
</feature>
<dbReference type="EMBL" id="LJZR01000001">
    <property type="protein sequence ID" value="KPQ37647.1"/>
    <property type="molecule type" value="Genomic_DNA"/>
</dbReference>
<comment type="cofactor">
    <cofactor evidence="1">
        <name>Zn(2+)</name>
        <dbReference type="ChEBI" id="CHEBI:29105"/>
    </cofactor>
</comment>
<feature type="compositionally biased region" description="Polar residues" evidence="10">
    <location>
        <begin position="119"/>
        <end position="130"/>
    </location>
</feature>
<protein>
    <submittedName>
        <fullName evidence="13">Putative membrane-associated Zn-dependent proteases 1</fullName>
    </submittedName>
</protein>
<feature type="transmembrane region" description="Helical" evidence="11">
    <location>
        <begin position="41"/>
        <end position="74"/>
    </location>
</feature>
<proteinExistence type="inferred from homology"/>
<name>A0A0P7Z3Z7_9CYAN</name>
<dbReference type="GO" id="GO:0006508">
    <property type="term" value="P:proteolysis"/>
    <property type="evidence" value="ECO:0007669"/>
    <property type="project" value="UniProtKB-KW"/>
</dbReference>
<comment type="similarity">
    <text evidence="3">Belongs to the peptidase M50B family.</text>
</comment>
<comment type="subcellular location">
    <subcellularLocation>
        <location evidence="2">Membrane</location>
        <topology evidence="2">Multi-pass membrane protein</topology>
    </subcellularLocation>
</comment>
<evidence type="ECO:0000313" key="13">
    <source>
        <dbReference type="EMBL" id="KPQ37647.1"/>
    </source>
</evidence>
<dbReference type="InterPro" id="IPR044838">
    <property type="entry name" value="EGY1-like"/>
</dbReference>
<dbReference type="Pfam" id="PF02163">
    <property type="entry name" value="Peptidase_M50"/>
    <property type="match status" value="1"/>
</dbReference>
<evidence type="ECO:0000256" key="9">
    <source>
        <dbReference type="ARBA" id="ARBA00023136"/>
    </source>
</evidence>
<evidence type="ECO:0000256" key="5">
    <source>
        <dbReference type="ARBA" id="ARBA00022692"/>
    </source>
</evidence>
<dbReference type="Proteomes" id="UP000050465">
    <property type="component" value="Unassembled WGS sequence"/>
</dbReference>
<feature type="transmembrane region" description="Helical" evidence="11">
    <location>
        <begin position="511"/>
        <end position="533"/>
    </location>
</feature>
<organism evidence="13 14">
    <name type="scientific">Phormidesmis priestleyi Ana</name>
    <dbReference type="NCBI Taxonomy" id="1666911"/>
    <lineage>
        <taxon>Bacteria</taxon>
        <taxon>Bacillati</taxon>
        <taxon>Cyanobacteriota</taxon>
        <taxon>Cyanophyceae</taxon>
        <taxon>Leptolyngbyales</taxon>
        <taxon>Leptolyngbyaceae</taxon>
        <taxon>Phormidesmis</taxon>
    </lineage>
</organism>
<feature type="transmembrane region" description="Helical" evidence="11">
    <location>
        <begin position="389"/>
        <end position="409"/>
    </location>
</feature>
<reference evidence="13 14" key="1">
    <citation type="submission" date="2015-09" db="EMBL/GenBank/DDBJ databases">
        <title>Identification and resolution of microdiversity through metagenomic sequencing of parallel consortia.</title>
        <authorList>
            <person name="Nelson W.C."/>
            <person name="Romine M.F."/>
            <person name="Lindemann S.R."/>
        </authorList>
    </citation>
    <scope>NUCLEOTIDE SEQUENCE [LARGE SCALE GENOMIC DNA]</scope>
    <source>
        <strain evidence="13">Ana</strain>
    </source>
</reference>
<evidence type="ECO:0000256" key="11">
    <source>
        <dbReference type="SAM" id="Phobius"/>
    </source>
</evidence>
<feature type="transmembrane region" description="Helical" evidence="11">
    <location>
        <begin position="356"/>
        <end position="382"/>
    </location>
</feature>
<sequence>MIIGLLLLAAVGILVWGYQQAKPYGRPGILAWLQTVVLMGPWLLFFGFSAAGVYLNLAGILLLVVSSAGLYIYLGRQLRKAGQAEIAEKRAAALMSNESNEASSEAIASSEALDAPAAQSASIPANSSGPGATVESVESTDKEADKPTAIADTASTKAAPPKPAQAPEILPPIPPEDMKIIEGIFGIDTFFRTQSVPYQEGAIFKGNLRGRPDTTAQALSRKLTEQFDDQYRSFLLLDPEEKPVVVVLPSSNGPRPTSTGQRVLAVVLAIATLATCLETASILQSFDIFQSPQRWPEALPIALGLVAVLVAHELGHRIMANKLDVKLSPPFLLPAWQLGSFGAITRFESILPNRSVLFDVAFAGPAAGGILSFVCLFVGLVLSHPGSKFQLPGVFFQGSILVGTLARTVLGDALQNDLVDVHPLMIMGWMGLIITAINVMPAGQLDGGRVVQAIYGRKTLVRATVVTLVLLAVVGLFNPLALYWAVLIVFLQRQPERPCTDDLTEPDDGRAALALLSLFLMLLVLLPLTPSLAGRLGIG</sequence>
<evidence type="ECO:0000256" key="8">
    <source>
        <dbReference type="ARBA" id="ARBA00022989"/>
    </source>
</evidence>
<dbReference type="PATRIC" id="fig|1666911.3.peg.2576"/>
<feature type="domain" description="Peptidase M50" evidence="12">
    <location>
        <begin position="301"/>
        <end position="469"/>
    </location>
</feature>
<feature type="region of interest" description="Disordered" evidence="10">
    <location>
        <begin position="118"/>
        <end position="173"/>
    </location>
</feature>
<evidence type="ECO:0000256" key="1">
    <source>
        <dbReference type="ARBA" id="ARBA00001947"/>
    </source>
</evidence>
<dbReference type="InterPro" id="IPR008915">
    <property type="entry name" value="Peptidase_M50"/>
</dbReference>
<evidence type="ECO:0000256" key="2">
    <source>
        <dbReference type="ARBA" id="ARBA00004141"/>
    </source>
</evidence>
<evidence type="ECO:0000256" key="3">
    <source>
        <dbReference type="ARBA" id="ARBA00007931"/>
    </source>
</evidence>
<evidence type="ECO:0000256" key="10">
    <source>
        <dbReference type="SAM" id="MobiDB-lite"/>
    </source>
</evidence>
<dbReference type="STRING" id="1666911.HLUCCA11_00940"/>
<evidence type="ECO:0000256" key="4">
    <source>
        <dbReference type="ARBA" id="ARBA00022670"/>
    </source>
</evidence>
<keyword evidence="8 11" id="KW-1133">Transmembrane helix</keyword>
<gene>
    <name evidence="13" type="ORF">HLUCCA11_00940</name>
</gene>
<dbReference type="CDD" id="cd06160">
    <property type="entry name" value="S2P-M50_like_2"/>
    <property type="match status" value="1"/>
</dbReference>